<evidence type="ECO:0000256" key="1">
    <source>
        <dbReference type="SAM" id="Phobius"/>
    </source>
</evidence>
<feature type="signal peptide" evidence="2">
    <location>
        <begin position="1"/>
        <end position="21"/>
    </location>
</feature>
<keyword evidence="1" id="KW-0812">Transmembrane</keyword>
<name>A0A194W3F8_CYTMA</name>
<dbReference type="OrthoDB" id="5215637at2759"/>
<dbReference type="AlphaFoldDB" id="A0A194W3F8"/>
<evidence type="ECO:0000313" key="4">
    <source>
        <dbReference type="Proteomes" id="UP000078559"/>
    </source>
</evidence>
<feature type="transmembrane region" description="Helical" evidence="1">
    <location>
        <begin position="191"/>
        <end position="212"/>
    </location>
</feature>
<dbReference type="EMBL" id="CM003103">
    <property type="protein sequence ID" value="KUI70575.1"/>
    <property type="molecule type" value="Genomic_DNA"/>
</dbReference>
<gene>
    <name evidence="3" type="ORF">VM1G_11698</name>
</gene>
<dbReference type="Proteomes" id="UP000078559">
    <property type="component" value="Chromosome 6"/>
</dbReference>
<feature type="chain" id="PRO_5008267093" description="Mid2 domain-containing protein" evidence="2">
    <location>
        <begin position="22"/>
        <end position="273"/>
    </location>
</feature>
<accession>A0A194W3F8</accession>
<evidence type="ECO:0008006" key="5">
    <source>
        <dbReference type="Google" id="ProtNLM"/>
    </source>
</evidence>
<keyword evidence="2" id="KW-0732">Signal</keyword>
<organism evidence="3 4">
    <name type="scientific">Cytospora mali</name>
    <name type="common">Apple Valsa canker fungus</name>
    <name type="synonym">Valsa mali</name>
    <dbReference type="NCBI Taxonomy" id="578113"/>
    <lineage>
        <taxon>Eukaryota</taxon>
        <taxon>Fungi</taxon>
        <taxon>Dikarya</taxon>
        <taxon>Ascomycota</taxon>
        <taxon>Pezizomycotina</taxon>
        <taxon>Sordariomycetes</taxon>
        <taxon>Sordariomycetidae</taxon>
        <taxon>Diaporthales</taxon>
        <taxon>Cytosporaceae</taxon>
        <taxon>Cytospora</taxon>
    </lineage>
</organism>
<evidence type="ECO:0000313" key="3">
    <source>
        <dbReference type="EMBL" id="KUI70575.1"/>
    </source>
</evidence>
<sequence>MTHRYVTSTTNLIFLVGIVTATCYYPDGTIAEDMPCASEGITHCCAKDSICMSNGYCLGTYPNAYILARGSCTDYGWQLPCPQNCIDPEYNNLAGGDNIIFVGGTNAESYRYCCGRVVAYNNTVACEKNQSSFSLGDSEMLFGYAALENASISSATSTSSCTSVSTCNTLGPSYTANSTNGSRSENDNARIAVGIGVPLGIIALLAVAWGFWERRKRINTKPTTVVAGGNIIQNHHHNSWLYHMQPGQQVQGPPAELHSEMSPVEIANSDRGR</sequence>
<evidence type="ECO:0000256" key="2">
    <source>
        <dbReference type="SAM" id="SignalP"/>
    </source>
</evidence>
<keyword evidence="1" id="KW-1133">Transmembrane helix</keyword>
<protein>
    <recommendedName>
        <fullName evidence="5">Mid2 domain-containing protein</fullName>
    </recommendedName>
</protein>
<proteinExistence type="predicted"/>
<reference evidence="3" key="1">
    <citation type="submission" date="2014-12" db="EMBL/GenBank/DDBJ databases">
        <title>Genome Sequence of Valsa Canker Pathogens Uncovers a Specific Adaption of Colonization on Woody Bark.</title>
        <authorList>
            <person name="Yin Z."/>
            <person name="Liu H."/>
            <person name="Gao X."/>
            <person name="Li Z."/>
            <person name="Song N."/>
            <person name="Ke X."/>
            <person name="Dai Q."/>
            <person name="Wu Y."/>
            <person name="Sun Y."/>
            <person name="Xu J.-R."/>
            <person name="Kang Z.K."/>
            <person name="Wang L."/>
            <person name="Huang L."/>
        </authorList>
    </citation>
    <scope>NUCLEOTIDE SEQUENCE [LARGE SCALE GENOMIC DNA]</scope>
    <source>
        <strain evidence="3">03-8</strain>
    </source>
</reference>
<keyword evidence="1" id="KW-0472">Membrane</keyword>
<keyword evidence="4" id="KW-1185">Reference proteome</keyword>